<evidence type="ECO:0000313" key="2">
    <source>
        <dbReference type="EMBL" id="UWM55135.1"/>
    </source>
</evidence>
<feature type="domain" description="DUF7123" evidence="1">
    <location>
        <begin position="3"/>
        <end position="73"/>
    </location>
</feature>
<dbReference type="Proteomes" id="UP001057580">
    <property type="component" value="Chromosome"/>
</dbReference>
<reference evidence="2" key="1">
    <citation type="submission" date="2022-09" db="EMBL/GenBank/DDBJ databases">
        <title>Diverse halophilic archaea isolated from saline environments.</title>
        <authorList>
            <person name="Cui H.-L."/>
        </authorList>
    </citation>
    <scope>NUCLEOTIDE SEQUENCE</scope>
    <source>
        <strain evidence="2">ZS-35-S2</strain>
    </source>
</reference>
<name>A0A9E7R5P1_9EURY</name>
<evidence type="ECO:0000259" key="1">
    <source>
        <dbReference type="Pfam" id="PF23438"/>
    </source>
</evidence>
<gene>
    <name evidence="2" type="ORF">N0B31_02370</name>
</gene>
<organism evidence="2 3">
    <name type="scientific">Salinirubellus salinus</name>
    <dbReference type="NCBI Taxonomy" id="1364945"/>
    <lineage>
        <taxon>Archaea</taxon>
        <taxon>Methanobacteriati</taxon>
        <taxon>Methanobacteriota</taxon>
        <taxon>Stenosarchaea group</taxon>
        <taxon>Halobacteria</taxon>
        <taxon>Halobacteriales</taxon>
        <taxon>Natronomonadaceae</taxon>
        <taxon>Salinirubellus</taxon>
    </lineage>
</organism>
<dbReference type="InterPro" id="IPR055547">
    <property type="entry name" value="DUF7123"/>
</dbReference>
<keyword evidence="3" id="KW-1185">Reference proteome</keyword>
<dbReference type="GeneID" id="74941230"/>
<accession>A0A9E7R5P1</accession>
<dbReference type="AlphaFoldDB" id="A0A9E7R5P1"/>
<protein>
    <recommendedName>
        <fullName evidence="1">DUF7123 domain-containing protein</fullName>
    </recommendedName>
</protein>
<sequence>MAEMSEEDERILSYLRDSVSAGDRYFRAKNIAKSVGLTAKQVGARLPRLAEQSDDVDIEKWGRAKSTTWRVTPQ</sequence>
<dbReference type="EMBL" id="CP104003">
    <property type="protein sequence ID" value="UWM55135.1"/>
    <property type="molecule type" value="Genomic_DNA"/>
</dbReference>
<proteinExistence type="predicted"/>
<dbReference type="InterPro" id="IPR036388">
    <property type="entry name" value="WH-like_DNA-bd_sf"/>
</dbReference>
<dbReference type="RefSeq" id="WP_260594187.1">
    <property type="nucleotide sequence ID" value="NZ_CP104003.1"/>
</dbReference>
<evidence type="ECO:0000313" key="3">
    <source>
        <dbReference type="Proteomes" id="UP001057580"/>
    </source>
</evidence>
<dbReference type="KEGG" id="ssai:N0B31_02370"/>
<dbReference type="Gene3D" id="1.10.10.10">
    <property type="entry name" value="Winged helix-like DNA-binding domain superfamily/Winged helix DNA-binding domain"/>
    <property type="match status" value="1"/>
</dbReference>
<dbReference type="Pfam" id="PF23438">
    <property type="entry name" value="DUF7123"/>
    <property type="match status" value="1"/>
</dbReference>